<feature type="region of interest" description="Disordered" evidence="1">
    <location>
        <begin position="27"/>
        <end position="49"/>
    </location>
</feature>
<accession>A0ABV2WVK2</accession>
<proteinExistence type="predicted"/>
<dbReference type="EMBL" id="JBEYBF010000018">
    <property type="protein sequence ID" value="MEU1954876.1"/>
    <property type="molecule type" value="Genomic_DNA"/>
</dbReference>
<comment type="caution">
    <text evidence="2">The sequence shown here is derived from an EMBL/GenBank/DDBJ whole genome shotgun (WGS) entry which is preliminary data.</text>
</comment>
<name>A0ABV2WVK2_9NOCA</name>
<gene>
    <name evidence="2" type="ORF">ABZ510_23785</name>
</gene>
<reference evidence="2 3" key="1">
    <citation type="submission" date="2024-06" db="EMBL/GenBank/DDBJ databases">
        <title>The Natural Products Discovery Center: Release of the First 8490 Sequenced Strains for Exploring Actinobacteria Biosynthetic Diversity.</title>
        <authorList>
            <person name="Kalkreuter E."/>
            <person name="Kautsar S.A."/>
            <person name="Yang D."/>
            <person name="Bader C.D."/>
            <person name="Teijaro C.N."/>
            <person name="Fluegel L."/>
            <person name="Davis C.M."/>
            <person name="Simpson J.R."/>
            <person name="Lauterbach L."/>
            <person name="Steele A.D."/>
            <person name="Gui C."/>
            <person name="Meng S."/>
            <person name="Li G."/>
            <person name="Viehrig K."/>
            <person name="Ye F."/>
            <person name="Su P."/>
            <person name="Kiefer A.F."/>
            <person name="Nichols A."/>
            <person name="Cepeda A.J."/>
            <person name="Yan W."/>
            <person name="Fan B."/>
            <person name="Jiang Y."/>
            <person name="Adhikari A."/>
            <person name="Zheng C.-J."/>
            <person name="Schuster L."/>
            <person name="Cowan T.M."/>
            <person name="Smanski M.J."/>
            <person name="Chevrette M.G."/>
            <person name="De Carvalho L.P.S."/>
            <person name="Shen B."/>
        </authorList>
    </citation>
    <scope>NUCLEOTIDE SEQUENCE [LARGE SCALE GENOMIC DNA]</scope>
    <source>
        <strain evidence="2 3">NPDC019708</strain>
    </source>
</reference>
<keyword evidence="3" id="KW-1185">Reference proteome</keyword>
<protein>
    <submittedName>
        <fullName evidence="2">Uncharacterized protein</fullName>
    </submittedName>
</protein>
<organism evidence="2 3">
    <name type="scientific">Nocardia rhamnosiphila</name>
    <dbReference type="NCBI Taxonomy" id="426716"/>
    <lineage>
        <taxon>Bacteria</taxon>
        <taxon>Bacillati</taxon>
        <taxon>Actinomycetota</taxon>
        <taxon>Actinomycetes</taxon>
        <taxon>Mycobacteriales</taxon>
        <taxon>Nocardiaceae</taxon>
        <taxon>Nocardia</taxon>
    </lineage>
</organism>
<dbReference type="RefSeq" id="WP_356955868.1">
    <property type="nucleotide sequence ID" value="NZ_JBEYBD010000004.1"/>
</dbReference>
<evidence type="ECO:0000313" key="2">
    <source>
        <dbReference type="EMBL" id="MEU1954876.1"/>
    </source>
</evidence>
<sequence>MKLGRPARWLEALIPLATHRAAHRVAEGNADGRPTALCKSDASLAGDSR</sequence>
<evidence type="ECO:0000313" key="3">
    <source>
        <dbReference type="Proteomes" id="UP001550628"/>
    </source>
</evidence>
<dbReference type="Proteomes" id="UP001550628">
    <property type="component" value="Unassembled WGS sequence"/>
</dbReference>
<evidence type="ECO:0000256" key="1">
    <source>
        <dbReference type="SAM" id="MobiDB-lite"/>
    </source>
</evidence>